<reference evidence="2" key="1">
    <citation type="journal article" date="2019" name="Int. J. Syst. Evol. Microbiol.">
        <title>The Global Catalogue of Microorganisms (GCM) 10K type strain sequencing project: providing services to taxonomists for standard genome sequencing and annotation.</title>
        <authorList>
            <consortium name="The Broad Institute Genomics Platform"/>
            <consortium name="The Broad Institute Genome Sequencing Center for Infectious Disease"/>
            <person name="Wu L."/>
            <person name="Ma J."/>
        </authorList>
    </citation>
    <scope>NUCLEOTIDE SEQUENCE [LARGE SCALE GENOMIC DNA]</scope>
    <source>
        <strain evidence="2">CGMCC 1.16060</strain>
    </source>
</reference>
<proteinExistence type="predicted"/>
<protein>
    <submittedName>
        <fullName evidence="1">Uncharacterized protein</fullName>
    </submittedName>
</protein>
<gene>
    <name evidence="1" type="ORF">GCM10011518_42840</name>
</gene>
<organism evidence="1 2">
    <name type="scientific">Flavobacterium limi</name>
    <dbReference type="NCBI Taxonomy" id="2045105"/>
    <lineage>
        <taxon>Bacteria</taxon>
        <taxon>Pseudomonadati</taxon>
        <taxon>Bacteroidota</taxon>
        <taxon>Flavobacteriia</taxon>
        <taxon>Flavobacteriales</taxon>
        <taxon>Flavobacteriaceae</taxon>
        <taxon>Flavobacterium</taxon>
    </lineage>
</organism>
<evidence type="ECO:0000313" key="2">
    <source>
        <dbReference type="Proteomes" id="UP000655016"/>
    </source>
</evidence>
<evidence type="ECO:0000313" key="1">
    <source>
        <dbReference type="EMBL" id="GGF28991.1"/>
    </source>
</evidence>
<name>A0ABQ1UWT0_9FLAO</name>
<dbReference type="Proteomes" id="UP000655016">
    <property type="component" value="Unassembled WGS sequence"/>
</dbReference>
<accession>A0ABQ1UWT0</accession>
<sequence length="73" mass="8805">MGAEKLKENINQWVNLRNNHHVLIYKDEKGDFKEDVVMFWTVVERKRKGFPIYQLPLGRKEIVTSLHINDMFF</sequence>
<keyword evidence="2" id="KW-1185">Reference proteome</keyword>
<dbReference type="EMBL" id="BMKP01000014">
    <property type="protein sequence ID" value="GGF28991.1"/>
    <property type="molecule type" value="Genomic_DNA"/>
</dbReference>
<comment type="caution">
    <text evidence="1">The sequence shown here is derived from an EMBL/GenBank/DDBJ whole genome shotgun (WGS) entry which is preliminary data.</text>
</comment>